<protein>
    <submittedName>
        <fullName evidence="1">Uncharacterized protein</fullName>
    </submittedName>
</protein>
<name>A0A2G5CUY2_AQUCA</name>
<accession>A0A2G5CUY2</accession>
<dbReference type="AlphaFoldDB" id="A0A2G5CUY2"/>
<evidence type="ECO:0000313" key="1">
    <source>
        <dbReference type="EMBL" id="PIA35094.1"/>
    </source>
</evidence>
<proteinExistence type="predicted"/>
<organism evidence="1 2">
    <name type="scientific">Aquilegia coerulea</name>
    <name type="common">Rocky mountain columbine</name>
    <dbReference type="NCBI Taxonomy" id="218851"/>
    <lineage>
        <taxon>Eukaryota</taxon>
        <taxon>Viridiplantae</taxon>
        <taxon>Streptophyta</taxon>
        <taxon>Embryophyta</taxon>
        <taxon>Tracheophyta</taxon>
        <taxon>Spermatophyta</taxon>
        <taxon>Magnoliopsida</taxon>
        <taxon>Ranunculales</taxon>
        <taxon>Ranunculaceae</taxon>
        <taxon>Thalictroideae</taxon>
        <taxon>Aquilegia</taxon>
    </lineage>
</organism>
<sequence length="114" mass="13866">MHDPYFFITIYQENFIFKMYWSLTVRFGDREESIGSPRWCWSMRDLFGVSLSWRLMVLSWRLRLCGFEFNWGIVLRVKCHKDVKLPISSWHQLLPHLYQFVITCKLKQIALNDT</sequence>
<reference evidence="1 2" key="1">
    <citation type="submission" date="2017-09" db="EMBL/GenBank/DDBJ databases">
        <title>WGS assembly of Aquilegia coerulea Goldsmith.</title>
        <authorList>
            <person name="Hodges S."/>
            <person name="Kramer E."/>
            <person name="Nordborg M."/>
            <person name="Tomkins J."/>
            <person name="Borevitz J."/>
            <person name="Derieg N."/>
            <person name="Yan J."/>
            <person name="Mihaltcheva S."/>
            <person name="Hayes R.D."/>
            <person name="Rokhsar D."/>
        </authorList>
    </citation>
    <scope>NUCLEOTIDE SEQUENCE [LARGE SCALE GENOMIC DNA]</scope>
    <source>
        <strain evidence="2">cv. Goldsmith</strain>
    </source>
</reference>
<dbReference type="Proteomes" id="UP000230069">
    <property type="component" value="Unassembled WGS sequence"/>
</dbReference>
<dbReference type="InParanoid" id="A0A2G5CUY2"/>
<gene>
    <name evidence="1" type="ORF">AQUCO_03600035v1</name>
</gene>
<keyword evidence="2" id="KW-1185">Reference proteome</keyword>
<dbReference type="EMBL" id="KZ305053">
    <property type="protein sequence ID" value="PIA35094.1"/>
    <property type="molecule type" value="Genomic_DNA"/>
</dbReference>
<evidence type="ECO:0000313" key="2">
    <source>
        <dbReference type="Proteomes" id="UP000230069"/>
    </source>
</evidence>